<name>W6RPL6_9HYPH</name>
<dbReference type="HOGENOM" id="CLU_085951_6_3_5"/>
<organism evidence="1 2">
    <name type="scientific">Rhizobium favelukesii</name>
    <dbReference type="NCBI Taxonomy" id="348824"/>
    <lineage>
        <taxon>Bacteria</taxon>
        <taxon>Pseudomonadati</taxon>
        <taxon>Pseudomonadota</taxon>
        <taxon>Alphaproteobacteria</taxon>
        <taxon>Hyphomicrobiales</taxon>
        <taxon>Rhizobiaceae</taxon>
        <taxon>Rhizobium/Agrobacterium group</taxon>
        <taxon>Rhizobium</taxon>
    </lineage>
</organism>
<dbReference type="Proteomes" id="UP000019443">
    <property type="component" value="Chromosome"/>
</dbReference>
<dbReference type="RefSeq" id="WP_024318352.1">
    <property type="nucleotide sequence ID" value="NZ_ATTO01000085.1"/>
</dbReference>
<gene>
    <name evidence="1" type="ORF">LPU83_0599</name>
</gene>
<keyword evidence="2" id="KW-1185">Reference proteome</keyword>
<accession>W6RPL6</accession>
<dbReference type="PATRIC" id="fig|348824.6.peg.644"/>
<protein>
    <recommendedName>
        <fullName evidence="3">Phage gp6-like head-tail connector protein</fullName>
    </recommendedName>
</protein>
<dbReference type="KEGG" id="rhl:LPU83_0599"/>
<evidence type="ECO:0000313" key="2">
    <source>
        <dbReference type="Proteomes" id="UP000019443"/>
    </source>
</evidence>
<dbReference type="EMBL" id="HG916852">
    <property type="protein sequence ID" value="CDM56281.1"/>
    <property type="molecule type" value="Genomic_DNA"/>
</dbReference>
<evidence type="ECO:0000313" key="1">
    <source>
        <dbReference type="EMBL" id="CDM56281.1"/>
    </source>
</evidence>
<reference evidence="1" key="1">
    <citation type="submission" date="2013-11" db="EMBL/GenBank/DDBJ databases">
        <title>Draft genome sequence of the broad-host-range Rhizobium sp. LPU83 strain, a member of the low-genetic diversity Oregon-like Rhizobium sp. group.</title>
        <authorList>
            <person name="Wibberg D."/>
            <person name="Puehler A."/>
            <person name="Schlueter A."/>
        </authorList>
    </citation>
    <scope>NUCLEOTIDE SEQUENCE [LARGE SCALE GENOMIC DNA]</scope>
    <source>
        <strain evidence="1">LPU83</strain>
    </source>
</reference>
<sequence>MALVTVDQVNLALRLELVDADERIPDIELKISQAEDAVIDYLKKPDHGWDQTTVPGRVSAAILLVIQSLLDVADTGGLLPGLGSGDPKNPVVALLYRLRDPAIA</sequence>
<dbReference type="eggNOG" id="ENOG5033BUW">
    <property type="taxonomic scope" value="Bacteria"/>
</dbReference>
<dbReference type="Gene3D" id="1.10.3230.30">
    <property type="entry name" value="Phage gp6-like head-tail connector protein"/>
    <property type="match status" value="1"/>
</dbReference>
<proteinExistence type="predicted"/>
<evidence type="ECO:0008006" key="3">
    <source>
        <dbReference type="Google" id="ProtNLM"/>
    </source>
</evidence>
<dbReference type="AlphaFoldDB" id="W6RPL6"/>